<dbReference type="Gene3D" id="3.80.10.10">
    <property type="entry name" value="Ribonuclease Inhibitor"/>
    <property type="match status" value="1"/>
</dbReference>
<gene>
    <name evidence="2" type="ORF">PAPYR_2840</name>
</gene>
<evidence type="ECO:0000313" key="2">
    <source>
        <dbReference type="EMBL" id="KAJ4460982.1"/>
    </source>
</evidence>
<keyword evidence="3" id="KW-1185">Reference proteome</keyword>
<dbReference type="EMBL" id="JAPMOS010000010">
    <property type="protein sequence ID" value="KAJ4460982.1"/>
    <property type="molecule type" value="Genomic_DNA"/>
</dbReference>
<name>A0ABQ8UTC6_9EUKA</name>
<dbReference type="SUPFAM" id="SSF52047">
    <property type="entry name" value="RNI-like"/>
    <property type="match status" value="1"/>
</dbReference>
<evidence type="ECO:0000256" key="1">
    <source>
        <dbReference type="SAM" id="MobiDB-lite"/>
    </source>
</evidence>
<accession>A0ABQ8UTC6</accession>
<evidence type="ECO:0000313" key="3">
    <source>
        <dbReference type="Proteomes" id="UP001141327"/>
    </source>
</evidence>
<dbReference type="PANTHER" id="PTHR13318:SF190">
    <property type="entry name" value="PARTNER OF PAIRED, ISOFORM B"/>
    <property type="match status" value="1"/>
</dbReference>
<comment type="caution">
    <text evidence="2">The sequence shown here is derived from an EMBL/GenBank/DDBJ whole genome shotgun (WGS) entry which is preliminary data.</text>
</comment>
<sequence length="914" mass="99135">MATTNAIRRRRRKSDQDDQPPIVPPSIILLRLPPDLLPILVEVADAPLQTYTRLLGLCHATRTAVRGAPRELSFFDDGAENDGEDPLIRQVTTPTADALAALVGPCKGLVKLTLDLETLPGHWGGDAAAWVDEAFAGHNHLAVLEVTPSHATIMSAVARIVGHLHGLEEIRLLRAESRDSDSWETFAGPLLAALGRERENMLCICEGAGDKFPERKGVAGVCRSCPRLRLLHMDLGAIFPGAALQGLAPIAGTLEDVQAPLQISDDACCEEERVNNEAGVAFLQSLASVRKLSLFQCPAEILGPLAHQLTHLGVSSCCCIRAPADEGLCHLERLELPSLCVDSMDGMAALARLLTANTTTLRTVSLQLFLREKTGLSPLLGLLDGLPHLTGLTLILDEVPSRAAVFGALPTGLLDRLEQLNLDLGGQPPRGETHDTIRIASRRLRMLRLDFRFQNWNYLTDAPILELACPRLEALTLPKSVGSAIKELVLECPQLCSIEGLPTSSRNRWTAMPHLVRVRGRCLWGSRKDTSQWCPSLDWPQLLEGSPRLRRLPKLIPGEPAALAQLLEAHSLTRLSLAVSPSALPSLHGTRSGGLRALRLPAQLERLEVTFVFDWRDRDTASPVLRVEAAGLRALTVRLELHGDSLPHRPALSVCCPALVAFDADLFWLRSFALIGQHPPLLNLALSATQSPPSEAVTAGLSDCLQVAAATLRRVSLCGTGFSKWPRLATALGRLSQLAVLHLAGLSADEEVALACPHLRRLCLGGARLPAAGDILFSQTVYATAERFELAGPVPPHRRPQCPTVRFDELAKRAPLFRSRFSIALWCQDGMVFDNNNPSSLNHDRLSHTMAGDGGSEPPRRVGRPTYMELLTWGHRWAAVLVHVHGPFGRLPCVAGPPPALLQPGDDLRPLAEA</sequence>
<feature type="region of interest" description="Disordered" evidence="1">
    <location>
        <begin position="1"/>
        <end position="20"/>
    </location>
</feature>
<dbReference type="InterPro" id="IPR032675">
    <property type="entry name" value="LRR_dom_sf"/>
</dbReference>
<proteinExistence type="predicted"/>
<protein>
    <submittedName>
        <fullName evidence="2">Uncharacterized protein</fullName>
    </submittedName>
</protein>
<organism evidence="2 3">
    <name type="scientific">Paratrimastix pyriformis</name>
    <dbReference type="NCBI Taxonomy" id="342808"/>
    <lineage>
        <taxon>Eukaryota</taxon>
        <taxon>Metamonada</taxon>
        <taxon>Preaxostyla</taxon>
        <taxon>Paratrimastigidae</taxon>
        <taxon>Paratrimastix</taxon>
    </lineage>
</organism>
<dbReference type="PANTHER" id="PTHR13318">
    <property type="entry name" value="PARTNER OF PAIRED, ISOFORM B-RELATED"/>
    <property type="match status" value="1"/>
</dbReference>
<dbReference type="Proteomes" id="UP001141327">
    <property type="component" value="Unassembled WGS sequence"/>
</dbReference>
<reference evidence="2" key="1">
    <citation type="journal article" date="2022" name="bioRxiv">
        <title>Genomics of Preaxostyla Flagellates Illuminates Evolutionary Transitions and the Path Towards Mitochondrial Loss.</title>
        <authorList>
            <person name="Novak L.V.F."/>
            <person name="Treitli S.C."/>
            <person name="Pyrih J."/>
            <person name="Halakuc P."/>
            <person name="Pipaliya S.V."/>
            <person name="Vacek V."/>
            <person name="Brzon O."/>
            <person name="Soukal P."/>
            <person name="Eme L."/>
            <person name="Dacks J.B."/>
            <person name="Karnkowska A."/>
            <person name="Elias M."/>
            <person name="Hampl V."/>
        </authorList>
    </citation>
    <scope>NUCLEOTIDE SEQUENCE</scope>
    <source>
        <strain evidence="2">RCP-MX</strain>
    </source>
</reference>